<evidence type="ECO:0000259" key="1">
    <source>
        <dbReference type="PROSITE" id="PS50011"/>
    </source>
</evidence>
<name>B2WFA2_PYRTR</name>
<dbReference type="InterPro" id="IPR036465">
    <property type="entry name" value="vWFA_dom_sf"/>
</dbReference>
<dbReference type="PANTHER" id="PTHR34706">
    <property type="entry name" value="SLR1338 PROTEIN"/>
    <property type="match status" value="1"/>
</dbReference>
<dbReference type="Pfam" id="PF00069">
    <property type="entry name" value="Pkinase"/>
    <property type="match status" value="1"/>
</dbReference>
<dbReference type="InterPro" id="IPR002035">
    <property type="entry name" value="VWF_A"/>
</dbReference>
<feature type="domain" description="Protein kinase" evidence="1">
    <location>
        <begin position="151"/>
        <end position="491"/>
    </location>
</feature>
<dbReference type="SMART" id="SM00220">
    <property type="entry name" value="S_TKc"/>
    <property type="match status" value="1"/>
</dbReference>
<dbReference type="SUPFAM" id="SSF56112">
    <property type="entry name" value="Protein kinase-like (PK-like)"/>
    <property type="match status" value="1"/>
</dbReference>
<dbReference type="eggNOG" id="KOG4645">
    <property type="taxonomic scope" value="Eukaryota"/>
</dbReference>
<evidence type="ECO:0000313" key="3">
    <source>
        <dbReference type="EMBL" id="EDU51182.1"/>
    </source>
</evidence>
<dbReference type="GO" id="GO:0005524">
    <property type="term" value="F:ATP binding"/>
    <property type="evidence" value="ECO:0007669"/>
    <property type="project" value="InterPro"/>
</dbReference>
<dbReference type="SUPFAM" id="SSF53300">
    <property type="entry name" value="vWA-like"/>
    <property type="match status" value="1"/>
</dbReference>
<dbReference type="EMBL" id="DS231623">
    <property type="protein sequence ID" value="EDU51182.1"/>
    <property type="molecule type" value="Genomic_DNA"/>
</dbReference>
<dbReference type="PROSITE" id="PS50011">
    <property type="entry name" value="PROTEIN_KINASE_DOM"/>
    <property type="match status" value="1"/>
</dbReference>
<dbReference type="InterPro" id="IPR000719">
    <property type="entry name" value="Prot_kinase_dom"/>
</dbReference>
<dbReference type="OrthoDB" id="5986190at2759"/>
<dbReference type="InterPro" id="IPR011009">
    <property type="entry name" value="Kinase-like_dom_sf"/>
</dbReference>
<protein>
    <recommendedName>
        <fullName evidence="5">SPS1, serine threonine protein kinase</fullName>
    </recommendedName>
</protein>
<feature type="domain" description="VWFA" evidence="2">
    <location>
        <begin position="622"/>
        <end position="814"/>
    </location>
</feature>
<dbReference type="Gene3D" id="1.10.510.10">
    <property type="entry name" value="Transferase(Phosphotransferase) domain 1"/>
    <property type="match status" value="1"/>
</dbReference>
<dbReference type="PANTHER" id="PTHR34706:SF1">
    <property type="entry name" value="VWFA DOMAIN-CONTAINING PROTEIN"/>
    <property type="match status" value="1"/>
</dbReference>
<dbReference type="STRING" id="426418.B2WFA2"/>
<dbReference type="GO" id="GO:0004672">
    <property type="term" value="F:protein kinase activity"/>
    <property type="evidence" value="ECO:0007669"/>
    <property type="project" value="InterPro"/>
</dbReference>
<dbReference type="PROSITE" id="PS50234">
    <property type="entry name" value="VWFA"/>
    <property type="match status" value="1"/>
</dbReference>
<dbReference type="AlphaFoldDB" id="B2WFA2"/>
<accession>B2WFA2</accession>
<dbReference type="CDD" id="cd00180">
    <property type="entry name" value="PKc"/>
    <property type="match status" value="1"/>
</dbReference>
<organism evidence="3 4">
    <name type="scientific">Pyrenophora tritici-repentis (strain Pt-1C-BFP)</name>
    <name type="common">Wheat tan spot fungus</name>
    <name type="synonym">Drechslera tritici-repentis</name>
    <dbReference type="NCBI Taxonomy" id="426418"/>
    <lineage>
        <taxon>Eukaryota</taxon>
        <taxon>Fungi</taxon>
        <taxon>Dikarya</taxon>
        <taxon>Ascomycota</taxon>
        <taxon>Pezizomycotina</taxon>
        <taxon>Dothideomycetes</taxon>
        <taxon>Pleosporomycetidae</taxon>
        <taxon>Pleosporales</taxon>
        <taxon>Pleosporineae</taxon>
        <taxon>Pleosporaceae</taxon>
        <taxon>Pyrenophora</taxon>
    </lineage>
</organism>
<proteinExistence type="predicted"/>
<dbReference type="OMA" id="QGWHQDI"/>
<dbReference type="Proteomes" id="UP000001471">
    <property type="component" value="Unassembled WGS sequence"/>
</dbReference>
<dbReference type="InParanoid" id="B2WFA2"/>
<evidence type="ECO:0008006" key="5">
    <source>
        <dbReference type="Google" id="ProtNLM"/>
    </source>
</evidence>
<evidence type="ECO:0000313" key="4">
    <source>
        <dbReference type="Proteomes" id="UP000001471"/>
    </source>
</evidence>
<dbReference type="HOGENOM" id="CLU_005931_0_0_1"/>
<evidence type="ECO:0000259" key="2">
    <source>
        <dbReference type="PROSITE" id="PS50234"/>
    </source>
</evidence>
<dbReference type="Gene3D" id="3.40.50.410">
    <property type="entry name" value="von Willebrand factor, type A domain"/>
    <property type="match status" value="1"/>
</dbReference>
<reference evidence="4" key="1">
    <citation type="journal article" date="2013" name="G3 (Bethesda)">
        <title>Comparative genomics of a plant-pathogenic fungus, Pyrenophora tritici-repentis, reveals transduplication and the impact of repeat elements on pathogenicity and population divergence.</title>
        <authorList>
            <person name="Manning V.A."/>
            <person name="Pandelova I."/>
            <person name="Dhillon B."/>
            <person name="Wilhelm L.J."/>
            <person name="Goodwin S.B."/>
            <person name="Berlin A.M."/>
            <person name="Figueroa M."/>
            <person name="Freitag M."/>
            <person name="Hane J.K."/>
            <person name="Henrissat B."/>
            <person name="Holman W.H."/>
            <person name="Kodira C.D."/>
            <person name="Martin J."/>
            <person name="Oliver R.P."/>
            <person name="Robbertse B."/>
            <person name="Schackwitz W."/>
            <person name="Schwartz D.C."/>
            <person name="Spatafora J.W."/>
            <person name="Turgeon B.G."/>
            <person name="Yandava C."/>
            <person name="Young S."/>
            <person name="Zhou S."/>
            <person name="Zeng Q."/>
            <person name="Grigoriev I.V."/>
            <person name="Ma L.-J."/>
            <person name="Ciuffetti L.M."/>
        </authorList>
    </citation>
    <scope>NUCLEOTIDE SEQUENCE [LARGE SCALE GENOMIC DNA]</scope>
    <source>
        <strain evidence="4">Pt-1C-BFP</strain>
    </source>
</reference>
<sequence>MATRAAPNELRDFLDQLKQWTLFAANQSLPAGGRAFISIHQLKRYLDKERLRKLLCYVQRTSHNQEVIQDKYIVVFAILLKIGKGAYISHFTSHDSLADDRLPFEHPNGWFGESTSFFEEFYKAQWPFCAKRLERGRFTDKCVPEEMVIPFKRMEVLKQGPNSTVFRVEVFPEYNYLTQLHIKDEHDKPTTNVFILKSCRSNRRKFYDNEVETYRALSNHPTGGDALQYIAHFYGSWTQGDTCNILREYVGGGTLTEYFNKTEPPMSKEHILKFWENFIQITKPIASIHHYPDPANAHSYQQGLHNDIKPDNILVSEPYGESPYDVFFKLSDLGLAGYVLASDSDHEVHSRDVHGTQMYSAPEYFRGEGDSFKRQSIKQANPSKDIWSLACVLSEAATWSVFGAKGWIDYHDKRKTATSAVPSIRNTAYSGCFHDGTKVLPVVRTQHREVIHKRRINIDGIMPEVIHTIEKMMGHKDYRPTALAVYEHITEALDLARPLEPTAVTQSPAQRSPPPVLPHEGLGLRIGQIPMQSPTHHFPSPSNIIEEKRKTSNYVPRTPGSASRVMSYRYDSPSASPMLAKEGSDLPYANIDGVLEWISKKKSSSAVRLKDQDWLHRLHGRDQIFLIDDSNSMKKHWEQVRRVFEALAYLVKELDPDGIELRFTNNCSLDDRSKDRRNLIRTLKRVTPSGQCQMGLALSKILPRYPQNQPDKRSSWRPAPAEKTGMNIYIFTDGVWSKENNCVETTVQHIELLVDKLVQSGQLQGVGIQFIRFGDDQVGRERLDFLDNDGLQNYRVATDVVDTEPATGNVFKMLLASTDRSWDVQYS</sequence>
<gene>
    <name evidence="3" type="ORF">PTRG_08263</name>
</gene>